<comment type="caution">
    <text evidence="4">The sequence shown here is derived from an EMBL/GenBank/DDBJ whole genome shotgun (WGS) entry which is preliminary data.</text>
</comment>
<evidence type="ECO:0000259" key="3">
    <source>
        <dbReference type="PROSITE" id="PS51253"/>
    </source>
</evidence>
<evidence type="ECO:0000313" key="5">
    <source>
        <dbReference type="Proteomes" id="UP001172673"/>
    </source>
</evidence>
<evidence type="ECO:0000313" key="4">
    <source>
        <dbReference type="EMBL" id="KAJ9608419.1"/>
    </source>
</evidence>
<gene>
    <name evidence="4" type="ORF">H2200_007407</name>
</gene>
<keyword evidence="5" id="KW-1185">Reference proteome</keyword>
<feature type="region of interest" description="Disordered" evidence="2">
    <location>
        <begin position="1"/>
        <end position="41"/>
    </location>
</feature>
<dbReference type="InterPro" id="IPR009057">
    <property type="entry name" value="Homeodomain-like_sf"/>
</dbReference>
<dbReference type="GO" id="GO:0005634">
    <property type="term" value="C:nucleus"/>
    <property type="evidence" value="ECO:0007669"/>
    <property type="project" value="TreeGrafter"/>
</dbReference>
<protein>
    <recommendedName>
        <fullName evidence="3">HTH CENPB-type domain-containing protein</fullName>
    </recommendedName>
</protein>
<dbReference type="PANTHER" id="PTHR19303">
    <property type="entry name" value="TRANSPOSON"/>
    <property type="match status" value="1"/>
</dbReference>
<feature type="compositionally biased region" description="Polar residues" evidence="2">
    <location>
        <begin position="25"/>
        <end position="35"/>
    </location>
</feature>
<feature type="compositionally biased region" description="Low complexity" evidence="2">
    <location>
        <begin position="263"/>
        <end position="294"/>
    </location>
</feature>
<dbReference type="PANTHER" id="PTHR19303:SF70">
    <property type="entry name" value="HTH CENPB-TYPE DOMAIN-CONTAINING PROTEIN"/>
    <property type="match status" value="1"/>
</dbReference>
<feature type="domain" description="HTH CENPB-type" evidence="3">
    <location>
        <begin position="187"/>
        <end position="258"/>
    </location>
</feature>
<dbReference type="InterPro" id="IPR006600">
    <property type="entry name" value="HTH_CenpB_DNA-bd_dom"/>
</dbReference>
<dbReference type="EMBL" id="JAPDRK010000010">
    <property type="protein sequence ID" value="KAJ9608419.1"/>
    <property type="molecule type" value="Genomic_DNA"/>
</dbReference>
<dbReference type="SUPFAM" id="SSF46689">
    <property type="entry name" value="Homeodomain-like"/>
    <property type="match status" value="2"/>
</dbReference>
<sequence length="545" mass="59736">MPSEHQDSHHSGYNQGGWMSVPGGYSSSPQTNMSPMQDFPQFDYHNTTPMPMEPAAYAMPRPGPFAASHAQMPPPLIMPHSGLWPSMLASQPQPSYQTPILPAGPLQTPLSASSTSEITPTSAKTTTSRRKLTDDERRQMCIEAEQNPTMKQTQIGAKFNVERSTVSKILRQRDKYMNPQQEKEIVSPGKKSKAKLPDFEKTLTNWVKNQQRKGMSFTDEDLRKQAQVFSFSRSDQAVVSSTDWLERFKRKNRLVAQKSDADSALLESSTTSLTQTPLDGSPTSSSGVGSPSMSAIEEHADESGIKIESNQDFFDFGEGKSAFETSSAIDEELERQLGQAETSILSPMSSGIGRADPDDLELLEGVEDASGIPSRQRSQTYSHASNHVVASRPASSGQSRHALPVRSLTTTATTTDAREPHPTAIDPRQMMKRHKSVPDIHYPEQVRFSSMQPPPLPRSADASPVTVPASPAEDDNIRALHAIKTLLEQNPSVAEPDDYLAIGKLMQKLKLLRPAAPALPGGMHPMDIMDSPRISKKRTILGIST</sequence>
<evidence type="ECO:0000256" key="1">
    <source>
        <dbReference type="ARBA" id="ARBA00023125"/>
    </source>
</evidence>
<accession>A0AA38X7Y0</accession>
<feature type="region of interest" description="Disordered" evidence="2">
    <location>
        <begin position="107"/>
        <end position="136"/>
    </location>
</feature>
<feature type="compositionally biased region" description="Polar residues" evidence="2">
    <location>
        <begin position="339"/>
        <end position="349"/>
    </location>
</feature>
<feature type="region of interest" description="Disordered" evidence="2">
    <location>
        <begin position="259"/>
        <end position="304"/>
    </location>
</feature>
<dbReference type="GO" id="GO:0003677">
    <property type="term" value="F:DNA binding"/>
    <property type="evidence" value="ECO:0007669"/>
    <property type="project" value="UniProtKB-KW"/>
</dbReference>
<reference evidence="4" key="1">
    <citation type="submission" date="2022-10" db="EMBL/GenBank/DDBJ databases">
        <title>Culturing micro-colonial fungi from biological soil crusts in the Mojave desert and describing Neophaeococcomyces mojavensis, and introducing the new genera and species Taxawa tesnikishii.</title>
        <authorList>
            <person name="Kurbessoian T."/>
            <person name="Stajich J.E."/>
        </authorList>
    </citation>
    <scope>NUCLEOTIDE SEQUENCE</scope>
    <source>
        <strain evidence="4">TK_41</strain>
    </source>
</reference>
<name>A0AA38X7Y0_9EURO</name>
<dbReference type="SMART" id="SM00674">
    <property type="entry name" value="CENPB"/>
    <property type="match status" value="1"/>
</dbReference>
<dbReference type="Proteomes" id="UP001172673">
    <property type="component" value="Unassembled WGS sequence"/>
</dbReference>
<organism evidence="4 5">
    <name type="scientific">Cladophialophora chaetospira</name>
    <dbReference type="NCBI Taxonomy" id="386627"/>
    <lineage>
        <taxon>Eukaryota</taxon>
        <taxon>Fungi</taxon>
        <taxon>Dikarya</taxon>
        <taxon>Ascomycota</taxon>
        <taxon>Pezizomycotina</taxon>
        <taxon>Eurotiomycetes</taxon>
        <taxon>Chaetothyriomycetidae</taxon>
        <taxon>Chaetothyriales</taxon>
        <taxon>Herpotrichiellaceae</taxon>
        <taxon>Cladophialophora</taxon>
    </lineage>
</organism>
<feature type="compositionally biased region" description="Polar residues" evidence="2">
    <location>
        <begin position="373"/>
        <end position="385"/>
    </location>
</feature>
<dbReference type="InterPro" id="IPR050863">
    <property type="entry name" value="CenT-Element_Derived"/>
</dbReference>
<proteinExistence type="predicted"/>
<keyword evidence="1" id="KW-0238">DNA-binding</keyword>
<dbReference type="Pfam" id="PF03221">
    <property type="entry name" value="HTH_Tnp_Tc5"/>
    <property type="match status" value="1"/>
</dbReference>
<feature type="region of interest" description="Disordered" evidence="2">
    <location>
        <begin position="178"/>
        <end position="197"/>
    </location>
</feature>
<dbReference type="PROSITE" id="PS51253">
    <property type="entry name" value="HTH_CENPB"/>
    <property type="match status" value="1"/>
</dbReference>
<feature type="compositionally biased region" description="Basic and acidic residues" evidence="2">
    <location>
        <begin position="1"/>
        <end position="10"/>
    </location>
</feature>
<feature type="region of interest" description="Disordered" evidence="2">
    <location>
        <begin position="325"/>
        <end position="432"/>
    </location>
</feature>
<dbReference type="AlphaFoldDB" id="A0AA38X7Y0"/>
<feature type="compositionally biased region" description="Acidic residues" evidence="2">
    <location>
        <begin position="358"/>
        <end position="367"/>
    </location>
</feature>
<feature type="region of interest" description="Disordered" evidence="2">
    <location>
        <begin position="449"/>
        <end position="471"/>
    </location>
</feature>
<feature type="compositionally biased region" description="Polar residues" evidence="2">
    <location>
        <begin position="108"/>
        <end position="126"/>
    </location>
</feature>
<evidence type="ECO:0000256" key="2">
    <source>
        <dbReference type="SAM" id="MobiDB-lite"/>
    </source>
</evidence>
<dbReference type="Gene3D" id="1.10.10.60">
    <property type="entry name" value="Homeodomain-like"/>
    <property type="match status" value="2"/>
</dbReference>